<name>A0ACC3BT45_PYRYE</name>
<keyword evidence="2" id="KW-1185">Reference proteome</keyword>
<dbReference type="EMBL" id="CM020618">
    <property type="protein sequence ID" value="KAK1860733.1"/>
    <property type="molecule type" value="Genomic_DNA"/>
</dbReference>
<comment type="caution">
    <text evidence="1">The sequence shown here is derived from an EMBL/GenBank/DDBJ whole genome shotgun (WGS) entry which is preliminary data.</text>
</comment>
<dbReference type="Proteomes" id="UP000798662">
    <property type="component" value="Chromosome 1"/>
</dbReference>
<organism evidence="1 2">
    <name type="scientific">Pyropia yezoensis</name>
    <name type="common">Susabi-nori</name>
    <name type="synonym">Porphyra yezoensis</name>
    <dbReference type="NCBI Taxonomy" id="2788"/>
    <lineage>
        <taxon>Eukaryota</taxon>
        <taxon>Rhodophyta</taxon>
        <taxon>Bangiophyceae</taxon>
        <taxon>Bangiales</taxon>
        <taxon>Bangiaceae</taxon>
        <taxon>Pyropia</taxon>
    </lineage>
</organism>
<reference evidence="1" key="1">
    <citation type="submission" date="2019-11" db="EMBL/GenBank/DDBJ databases">
        <title>Nori genome reveals adaptations in red seaweeds to the harsh intertidal environment.</title>
        <authorList>
            <person name="Wang D."/>
            <person name="Mao Y."/>
        </authorList>
    </citation>
    <scope>NUCLEOTIDE SEQUENCE</scope>
    <source>
        <tissue evidence="1">Gametophyte</tissue>
    </source>
</reference>
<sequence>MLHPTRLNTSPSSHWMARMVGKAGRAVSICRLCCLARLVRQHSTGPTVAPALSAITLQLRSQTFPSSLLDSCSPFSEAAVAGTPSASTSARACWPERTTRRVVGLQLLLAAVTTLRRLISCSVGAGVTSCTANQHGSPPKRPPSPMDLLYMAPDLTEEEGSLLIVQAVDVQERLTASAGELSATRRDFETVDAWVAEQIDEGSFVGSVATAGALRLQQRVSILDEAQDAYDNDKKKLEGIIKRQQQQASIKTAVRKLSGNSFLGSLLAFTVDGRLRAFIESTPGFESGLLRRYLGPNITASAVNELHETRTNLRAVAYISGFPGRGKTL</sequence>
<gene>
    <name evidence="1" type="ORF">I4F81_003321</name>
</gene>
<evidence type="ECO:0000313" key="2">
    <source>
        <dbReference type="Proteomes" id="UP000798662"/>
    </source>
</evidence>
<accession>A0ACC3BT45</accession>
<evidence type="ECO:0000313" key="1">
    <source>
        <dbReference type="EMBL" id="KAK1860733.1"/>
    </source>
</evidence>
<protein>
    <submittedName>
        <fullName evidence="1">Uncharacterized protein</fullName>
    </submittedName>
</protein>
<proteinExistence type="predicted"/>